<dbReference type="EMBL" id="JABEZY010000004">
    <property type="protein sequence ID" value="MBA0736836.1"/>
    <property type="molecule type" value="Genomic_DNA"/>
</dbReference>
<gene>
    <name evidence="1" type="ORF">Gogos_010326</name>
</gene>
<comment type="caution">
    <text evidence="1">The sequence shown here is derived from an EMBL/GenBank/DDBJ whole genome shotgun (WGS) entry which is preliminary data.</text>
</comment>
<organism evidence="1 2">
    <name type="scientific">Gossypium gossypioides</name>
    <name type="common">Mexican cotton</name>
    <name type="synonym">Selera gossypioides</name>
    <dbReference type="NCBI Taxonomy" id="34282"/>
    <lineage>
        <taxon>Eukaryota</taxon>
        <taxon>Viridiplantae</taxon>
        <taxon>Streptophyta</taxon>
        <taxon>Embryophyta</taxon>
        <taxon>Tracheophyta</taxon>
        <taxon>Spermatophyta</taxon>
        <taxon>Magnoliopsida</taxon>
        <taxon>eudicotyledons</taxon>
        <taxon>Gunneridae</taxon>
        <taxon>Pentapetalae</taxon>
        <taxon>rosids</taxon>
        <taxon>malvids</taxon>
        <taxon>Malvales</taxon>
        <taxon>Malvaceae</taxon>
        <taxon>Malvoideae</taxon>
        <taxon>Gossypium</taxon>
    </lineage>
</organism>
<proteinExistence type="predicted"/>
<evidence type="ECO:0000313" key="2">
    <source>
        <dbReference type="Proteomes" id="UP000593579"/>
    </source>
</evidence>
<dbReference type="Proteomes" id="UP000593579">
    <property type="component" value="Unassembled WGS sequence"/>
</dbReference>
<dbReference type="OrthoDB" id="10442453at2759"/>
<accession>A0A7J9BKW0</accession>
<evidence type="ECO:0000313" key="1">
    <source>
        <dbReference type="EMBL" id="MBA0736836.1"/>
    </source>
</evidence>
<protein>
    <submittedName>
        <fullName evidence="1">Uncharacterized protein</fullName>
    </submittedName>
</protein>
<sequence length="96" mass="10583">MVVDLDAVPTLSLRDKLLGKRVVDIEETNVVFGIGVNEDFDFLEGDVTRSIVNGIPVLVNGAIQQVEFKSLMTIYFSSGRYGHAKKMCPKPVVDLN</sequence>
<keyword evidence="2" id="KW-1185">Reference proteome</keyword>
<dbReference type="AlphaFoldDB" id="A0A7J9BKW0"/>
<reference evidence="1 2" key="1">
    <citation type="journal article" date="2019" name="Genome Biol. Evol.">
        <title>Insights into the evolution of the New World diploid cottons (Gossypium, subgenus Houzingenia) based on genome sequencing.</title>
        <authorList>
            <person name="Grover C.E."/>
            <person name="Arick M.A. 2nd"/>
            <person name="Thrash A."/>
            <person name="Conover J.L."/>
            <person name="Sanders W.S."/>
            <person name="Peterson D.G."/>
            <person name="Frelichowski J.E."/>
            <person name="Scheffler J.A."/>
            <person name="Scheffler B.E."/>
            <person name="Wendel J.F."/>
        </authorList>
    </citation>
    <scope>NUCLEOTIDE SEQUENCE [LARGE SCALE GENOMIC DNA]</scope>
    <source>
        <strain evidence="1">5</strain>
        <tissue evidence="1">Leaf</tissue>
    </source>
</reference>
<name>A0A7J9BKW0_GOSGO</name>